<protein>
    <submittedName>
        <fullName evidence="1">Uncharacterized protein</fullName>
    </submittedName>
</protein>
<dbReference type="Gramene" id="Kaladp0045s0083.1.v1.1">
    <property type="protein sequence ID" value="Kaladp0045s0083.1.v1.1.CDS.1"/>
    <property type="gene ID" value="Kaladp0045s0083.v1.1"/>
</dbReference>
<dbReference type="EnsemblPlants" id="Kaladp0045s0083.1.v1.1">
    <property type="protein sequence ID" value="Kaladp0045s0083.1.v1.1.CDS.1"/>
    <property type="gene ID" value="Kaladp0045s0083.v1.1"/>
</dbReference>
<evidence type="ECO:0000313" key="1">
    <source>
        <dbReference type="EnsemblPlants" id="Kaladp0045s0083.1.v1.1.CDS.1"/>
    </source>
</evidence>
<dbReference type="Proteomes" id="UP000594263">
    <property type="component" value="Unplaced"/>
</dbReference>
<evidence type="ECO:0000313" key="2">
    <source>
        <dbReference type="Proteomes" id="UP000594263"/>
    </source>
</evidence>
<proteinExistence type="predicted"/>
<reference evidence="1" key="1">
    <citation type="submission" date="2021-01" db="UniProtKB">
        <authorList>
            <consortium name="EnsemblPlants"/>
        </authorList>
    </citation>
    <scope>IDENTIFICATION</scope>
</reference>
<sequence length="63" mass="7255">MYGAASYLVYENKDDELVIELHSKVQQQQYNFYQNNTHMTMSGPDFVARTLILAVAVTVDVFH</sequence>
<name>A0A7N0TSR9_KALFE</name>
<organism evidence="1 2">
    <name type="scientific">Kalanchoe fedtschenkoi</name>
    <name type="common">Lavender scallops</name>
    <name type="synonym">South American air plant</name>
    <dbReference type="NCBI Taxonomy" id="63787"/>
    <lineage>
        <taxon>Eukaryota</taxon>
        <taxon>Viridiplantae</taxon>
        <taxon>Streptophyta</taxon>
        <taxon>Embryophyta</taxon>
        <taxon>Tracheophyta</taxon>
        <taxon>Spermatophyta</taxon>
        <taxon>Magnoliopsida</taxon>
        <taxon>eudicotyledons</taxon>
        <taxon>Gunneridae</taxon>
        <taxon>Pentapetalae</taxon>
        <taxon>Saxifragales</taxon>
        <taxon>Crassulaceae</taxon>
        <taxon>Kalanchoe</taxon>
    </lineage>
</organism>
<accession>A0A7N0TSR9</accession>
<dbReference type="AlphaFoldDB" id="A0A7N0TSR9"/>
<keyword evidence="2" id="KW-1185">Reference proteome</keyword>